<dbReference type="PATRIC" id="fig|1348663.4.peg.3124"/>
<feature type="transmembrane region" description="Helical" evidence="1">
    <location>
        <begin position="104"/>
        <end position="121"/>
    </location>
</feature>
<dbReference type="OrthoDB" id="4230371at2"/>
<dbReference type="AlphaFoldDB" id="A0A066Z497"/>
<dbReference type="eggNOG" id="ENOG5032WFN">
    <property type="taxonomic scope" value="Bacteria"/>
</dbReference>
<reference evidence="2 3" key="1">
    <citation type="submission" date="2014-05" db="EMBL/GenBank/DDBJ databases">
        <title>Draft Genome Sequence of Kitasatospora cheerisanensis KCTC 2395.</title>
        <authorList>
            <person name="Nam D.H."/>
        </authorList>
    </citation>
    <scope>NUCLEOTIDE SEQUENCE [LARGE SCALE GENOMIC DNA]</scope>
    <source>
        <strain evidence="2 3">KCTC 2395</strain>
    </source>
</reference>
<keyword evidence="1" id="KW-1133">Transmembrane helix</keyword>
<accession>A0A066Z497</accession>
<comment type="caution">
    <text evidence="2">The sequence shown here is derived from an EMBL/GenBank/DDBJ whole genome shotgun (WGS) entry which is preliminary data.</text>
</comment>
<gene>
    <name evidence="2" type="ORF">KCH_32500</name>
</gene>
<dbReference type="EMBL" id="JNBY01000087">
    <property type="protein sequence ID" value="KDN85151.1"/>
    <property type="molecule type" value="Genomic_DNA"/>
</dbReference>
<evidence type="ECO:0000313" key="2">
    <source>
        <dbReference type="EMBL" id="KDN85151.1"/>
    </source>
</evidence>
<keyword evidence="3" id="KW-1185">Reference proteome</keyword>
<dbReference type="RefSeq" id="WP_051653107.1">
    <property type="nucleotide sequence ID" value="NZ_KK853997.1"/>
</dbReference>
<proteinExistence type="predicted"/>
<name>A0A066Z497_9ACTN</name>
<feature type="transmembrane region" description="Helical" evidence="1">
    <location>
        <begin position="26"/>
        <end position="42"/>
    </location>
</feature>
<protein>
    <submittedName>
        <fullName evidence="2">Uncharacterized protein</fullName>
    </submittedName>
</protein>
<feature type="transmembrane region" description="Helical" evidence="1">
    <location>
        <begin position="54"/>
        <end position="75"/>
    </location>
</feature>
<keyword evidence="1" id="KW-0812">Transmembrane</keyword>
<dbReference type="HOGENOM" id="CLU_085724_1_0_11"/>
<sequence length="127" mass="13331">MLAGVGVALVSGLLYGFIVKAIDHEIAWMVIGIAAAVGLTLGKIGGKHVALPPVGALLAVFGLVFGEMFGIALVVQEMSGVSVLEVFTDHFSVLTETWKETFDFMSGLFIVIGLAVGFNLTRKFGDS</sequence>
<evidence type="ECO:0000256" key="1">
    <source>
        <dbReference type="SAM" id="Phobius"/>
    </source>
</evidence>
<dbReference type="Proteomes" id="UP000027178">
    <property type="component" value="Unassembled WGS sequence"/>
</dbReference>
<keyword evidence="1" id="KW-0472">Membrane</keyword>
<evidence type="ECO:0000313" key="3">
    <source>
        <dbReference type="Proteomes" id="UP000027178"/>
    </source>
</evidence>
<organism evidence="2 3">
    <name type="scientific">Kitasatospora cheerisanensis KCTC 2395</name>
    <dbReference type="NCBI Taxonomy" id="1348663"/>
    <lineage>
        <taxon>Bacteria</taxon>
        <taxon>Bacillati</taxon>
        <taxon>Actinomycetota</taxon>
        <taxon>Actinomycetes</taxon>
        <taxon>Kitasatosporales</taxon>
        <taxon>Streptomycetaceae</taxon>
        <taxon>Kitasatospora</taxon>
    </lineage>
</organism>